<dbReference type="Proteomes" id="UP000293568">
    <property type="component" value="Chromosome"/>
</dbReference>
<dbReference type="SUPFAM" id="SSF54427">
    <property type="entry name" value="NTF2-like"/>
    <property type="match status" value="1"/>
</dbReference>
<evidence type="ECO:0000313" key="1">
    <source>
        <dbReference type="EMBL" id="QAY67539.1"/>
    </source>
</evidence>
<gene>
    <name evidence="1" type="ORF">ET464_15230</name>
</gene>
<reference evidence="1 2" key="1">
    <citation type="submission" date="2019-01" db="EMBL/GenBank/DDBJ databases">
        <title>Genome sequencing of strain FW100M-2.</title>
        <authorList>
            <person name="Heo J."/>
            <person name="Kim S.-J."/>
            <person name="Kim J.-S."/>
            <person name="Hong S.-B."/>
            <person name="Kwon S.-W."/>
        </authorList>
    </citation>
    <scope>NUCLEOTIDE SEQUENCE [LARGE SCALE GENOMIC DNA]</scope>
    <source>
        <strain evidence="1 2">FW100M-2</strain>
    </source>
</reference>
<accession>A0A4P6F0D2</accession>
<name>A0A4P6F0D2_9BACL</name>
<dbReference type="KEGG" id="pprt:ET464_15230"/>
<keyword evidence="2" id="KW-1185">Reference proteome</keyword>
<dbReference type="RefSeq" id="WP_129442287.1">
    <property type="nucleotide sequence ID" value="NZ_CP035492.1"/>
</dbReference>
<dbReference type="OrthoDB" id="8684708at2"/>
<organism evidence="1 2">
    <name type="scientific">Paenibacillus protaetiae</name>
    <dbReference type="NCBI Taxonomy" id="2509456"/>
    <lineage>
        <taxon>Bacteria</taxon>
        <taxon>Bacillati</taxon>
        <taxon>Bacillota</taxon>
        <taxon>Bacilli</taxon>
        <taxon>Bacillales</taxon>
        <taxon>Paenibacillaceae</taxon>
        <taxon>Paenibacillus</taxon>
    </lineage>
</organism>
<sequence>MIKIPESVAIYFNAVNDNDPETFLAAFDEHAFVVDMKRKFVGKNAISSWSKSEIFEPKVQFAIIDAREQDDNFIVTVSIDGEFDKTNLPDPLLMNHRFMHANGKIKEMYISFT</sequence>
<protein>
    <submittedName>
        <fullName evidence="1">Nuclear transport factor 2 family protein</fullName>
    </submittedName>
</protein>
<proteinExistence type="predicted"/>
<dbReference type="AlphaFoldDB" id="A0A4P6F0D2"/>
<dbReference type="Gene3D" id="3.10.450.50">
    <property type="match status" value="1"/>
</dbReference>
<dbReference type="InterPro" id="IPR032710">
    <property type="entry name" value="NTF2-like_dom_sf"/>
</dbReference>
<dbReference type="EMBL" id="CP035492">
    <property type="protein sequence ID" value="QAY67539.1"/>
    <property type="molecule type" value="Genomic_DNA"/>
</dbReference>
<evidence type="ECO:0000313" key="2">
    <source>
        <dbReference type="Proteomes" id="UP000293568"/>
    </source>
</evidence>